<organism evidence="2 3">
    <name type="scientific">Calicophoron daubneyi</name>
    <name type="common">Rumen fluke</name>
    <name type="synonym">Paramphistomum daubneyi</name>
    <dbReference type="NCBI Taxonomy" id="300641"/>
    <lineage>
        <taxon>Eukaryota</taxon>
        <taxon>Metazoa</taxon>
        <taxon>Spiralia</taxon>
        <taxon>Lophotrochozoa</taxon>
        <taxon>Platyhelminthes</taxon>
        <taxon>Trematoda</taxon>
        <taxon>Digenea</taxon>
        <taxon>Plagiorchiida</taxon>
        <taxon>Pronocephalata</taxon>
        <taxon>Paramphistomoidea</taxon>
        <taxon>Paramphistomidae</taxon>
        <taxon>Calicophoron</taxon>
    </lineage>
</organism>
<dbReference type="InterPro" id="IPR057376">
    <property type="entry name" value="PH_trem"/>
</dbReference>
<protein>
    <recommendedName>
        <fullName evidence="1">Trematode PH-like domain-containing protein</fullName>
    </recommendedName>
</protein>
<name>A0AAV2TI11_CALDB</name>
<reference evidence="2" key="1">
    <citation type="submission" date="2024-06" db="EMBL/GenBank/DDBJ databases">
        <authorList>
            <person name="Liu X."/>
            <person name="Lenzi L."/>
            <person name="Haldenby T S."/>
            <person name="Uol C."/>
        </authorList>
    </citation>
    <scope>NUCLEOTIDE SEQUENCE</scope>
</reference>
<dbReference type="EMBL" id="CAXLJL010000345">
    <property type="protein sequence ID" value="CAL5136674.1"/>
    <property type="molecule type" value="Genomic_DNA"/>
</dbReference>
<comment type="caution">
    <text evidence="2">The sequence shown here is derived from an EMBL/GenBank/DDBJ whole genome shotgun (WGS) entry which is preliminary data.</text>
</comment>
<evidence type="ECO:0000313" key="3">
    <source>
        <dbReference type="Proteomes" id="UP001497525"/>
    </source>
</evidence>
<sequence>MSRKSRGETGPPLGSQYIDGELVHTATNQKLYHRLQVCTCYRSTLKDKDSLSREQAAKILEKSLSKRQAHGFVNLLEDRFTLEKSKTGGREPFRTWLGYGEITDFQRSSTKPEFFVISIQSAKSSKKYYEVYKCKSADDAQKFESIVVQALADPEHVVRNRRAIDTMEVREDDDRIRSMAHLEFQTSLESLEEDHRTSSMYQLTSPTPPEGYEYLERELSDPVPQPAYRETYVRATPPHSPTPPLKIRTPSPVLIRQTVEPVRAMAIKASPSTLKGVDGVTYIKFDSRTNEPVIADEGPVYMYLCREERSLPQGDYGRNYKTKFGDRIEPY</sequence>
<accession>A0AAV2TI11</accession>
<evidence type="ECO:0000313" key="2">
    <source>
        <dbReference type="EMBL" id="CAL5136674.1"/>
    </source>
</evidence>
<dbReference type="Pfam" id="PF25356">
    <property type="entry name" value="PH_trem"/>
    <property type="match status" value="1"/>
</dbReference>
<proteinExistence type="predicted"/>
<gene>
    <name evidence="2" type="ORF">CDAUBV1_LOCUS10796</name>
</gene>
<feature type="domain" description="Trematode PH-like" evidence="1">
    <location>
        <begin position="27"/>
        <end position="156"/>
    </location>
</feature>
<evidence type="ECO:0000259" key="1">
    <source>
        <dbReference type="Pfam" id="PF25356"/>
    </source>
</evidence>
<dbReference type="AlphaFoldDB" id="A0AAV2TI11"/>
<dbReference type="Proteomes" id="UP001497525">
    <property type="component" value="Unassembled WGS sequence"/>
</dbReference>